<name>A0A9P0HMK3_NEZVI</name>
<evidence type="ECO:0000256" key="1">
    <source>
        <dbReference type="SAM" id="MobiDB-lite"/>
    </source>
</evidence>
<evidence type="ECO:0000313" key="2">
    <source>
        <dbReference type="EMBL" id="CAH1404196.1"/>
    </source>
</evidence>
<feature type="compositionally biased region" description="Polar residues" evidence="1">
    <location>
        <begin position="80"/>
        <end position="99"/>
    </location>
</feature>
<proteinExistence type="predicted"/>
<organism evidence="2 3">
    <name type="scientific">Nezara viridula</name>
    <name type="common">Southern green stink bug</name>
    <name type="synonym">Cimex viridulus</name>
    <dbReference type="NCBI Taxonomy" id="85310"/>
    <lineage>
        <taxon>Eukaryota</taxon>
        <taxon>Metazoa</taxon>
        <taxon>Ecdysozoa</taxon>
        <taxon>Arthropoda</taxon>
        <taxon>Hexapoda</taxon>
        <taxon>Insecta</taxon>
        <taxon>Pterygota</taxon>
        <taxon>Neoptera</taxon>
        <taxon>Paraneoptera</taxon>
        <taxon>Hemiptera</taxon>
        <taxon>Heteroptera</taxon>
        <taxon>Panheteroptera</taxon>
        <taxon>Pentatomomorpha</taxon>
        <taxon>Pentatomoidea</taxon>
        <taxon>Pentatomidae</taxon>
        <taxon>Pentatominae</taxon>
        <taxon>Nezara</taxon>
    </lineage>
</organism>
<reference evidence="2" key="1">
    <citation type="submission" date="2022-01" db="EMBL/GenBank/DDBJ databases">
        <authorList>
            <person name="King R."/>
        </authorList>
    </citation>
    <scope>NUCLEOTIDE SEQUENCE</scope>
</reference>
<keyword evidence="3" id="KW-1185">Reference proteome</keyword>
<dbReference type="AlphaFoldDB" id="A0A9P0HMK3"/>
<sequence length="99" mass="11207">MTSFFFFPPTSRDIRRESAHLVFVSTTAMAWIIGYRVANRPHLSRSTNDHGLRLSPQNCQHYFKNNVTVHKTVHSEQRSETGNCSAVSTNGLSSRQSPL</sequence>
<protein>
    <submittedName>
        <fullName evidence="2">Uncharacterized protein</fullName>
    </submittedName>
</protein>
<dbReference type="Proteomes" id="UP001152798">
    <property type="component" value="Chromosome 6"/>
</dbReference>
<accession>A0A9P0HMK3</accession>
<dbReference type="EMBL" id="OV725082">
    <property type="protein sequence ID" value="CAH1404196.1"/>
    <property type="molecule type" value="Genomic_DNA"/>
</dbReference>
<gene>
    <name evidence="2" type="ORF">NEZAVI_LOCUS12649</name>
</gene>
<evidence type="ECO:0000313" key="3">
    <source>
        <dbReference type="Proteomes" id="UP001152798"/>
    </source>
</evidence>
<feature type="region of interest" description="Disordered" evidence="1">
    <location>
        <begin position="73"/>
        <end position="99"/>
    </location>
</feature>